<protein>
    <submittedName>
        <fullName evidence="1">L-carnitine dehydratase/bile acid-inducible protein F</fullName>
    </submittedName>
</protein>
<dbReference type="InterPro" id="IPR023606">
    <property type="entry name" value="CoA-Trfase_III_dom_1_sf"/>
</dbReference>
<evidence type="ECO:0000313" key="1">
    <source>
        <dbReference type="EMBL" id="SCM81914.1"/>
    </source>
</evidence>
<reference evidence="1" key="1">
    <citation type="submission" date="2016-08" db="EMBL/GenBank/DDBJ databases">
        <authorList>
            <person name="Seilhamer J.J."/>
        </authorList>
    </citation>
    <scope>NUCLEOTIDE SEQUENCE</scope>
    <source>
        <strain evidence="1">86</strain>
    </source>
</reference>
<dbReference type="SUPFAM" id="SSF89796">
    <property type="entry name" value="CoA-transferase family III (CaiB/BaiF)"/>
    <property type="match status" value="1"/>
</dbReference>
<dbReference type="PANTHER" id="PTHR48228">
    <property type="entry name" value="SUCCINYL-COA--D-CITRAMALATE COA-TRANSFERASE"/>
    <property type="match status" value="1"/>
</dbReference>
<dbReference type="Gene3D" id="3.40.50.10540">
    <property type="entry name" value="Crotonobetainyl-coa:carnitine coa-transferase, domain 1"/>
    <property type="match status" value="1"/>
</dbReference>
<dbReference type="GO" id="GO:0003824">
    <property type="term" value="F:catalytic activity"/>
    <property type="evidence" value="ECO:0007669"/>
    <property type="project" value="InterPro"/>
</dbReference>
<dbReference type="InterPro" id="IPR050509">
    <property type="entry name" value="CoA-transferase_III"/>
</dbReference>
<accession>A0A212LWB7</accession>
<gene>
    <name evidence="1" type="ORF">KL86SPO_40399</name>
</gene>
<dbReference type="Gene3D" id="3.30.1540.10">
    <property type="entry name" value="formyl-coa transferase, domain 3"/>
    <property type="match status" value="1"/>
</dbReference>
<dbReference type="RefSeq" id="WP_288184763.1">
    <property type="nucleotide sequence ID" value="NZ_LT608335.1"/>
</dbReference>
<dbReference type="EMBL" id="FMJE01000004">
    <property type="protein sequence ID" value="SCM81914.1"/>
    <property type="molecule type" value="Genomic_DNA"/>
</dbReference>
<dbReference type="InterPro" id="IPR044855">
    <property type="entry name" value="CoA-Trfase_III_dom3_sf"/>
</dbReference>
<name>A0A212LWB7_9FIRM</name>
<dbReference type="Pfam" id="PF02515">
    <property type="entry name" value="CoA_transf_3"/>
    <property type="match status" value="1"/>
</dbReference>
<proteinExistence type="predicted"/>
<dbReference type="AlphaFoldDB" id="A0A212LWB7"/>
<dbReference type="PANTHER" id="PTHR48228:SF5">
    <property type="entry name" value="ALPHA-METHYLACYL-COA RACEMASE"/>
    <property type="match status" value="1"/>
</dbReference>
<dbReference type="InterPro" id="IPR003673">
    <property type="entry name" value="CoA-Trfase_fam_III"/>
</dbReference>
<organism evidence="1">
    <name type="scientific">uncultured Sporomusa sp</name>
    <dbReference type="NCBI Taxonomy" id="307249"/>
    <lineage>
        <taxon>Bacteria</taxon>
        <taxon>Bacillati</taxon>
        <taxon>Bacillota</taxon>
        <taxon>Negativicutes</taxon>
        <taxon>Selenomonadales</taxon>
        <taxon>Sporomusaceae</taxon>
        <taxon>Sporomusa</taxon>
        <taxon>environmental samples</taxon>
    </lineage>
</organism>
<sequence length="354" mass="39275">MLSGIKIIDFTRYFPGPFATLRLADWGAEVIKIEDPAGDPARIMDTIDGNEGCIFRCNSRGKKSKVFDLKNVQERTKVWELIRGADVVIESFRPGVPKRLGIDYETLKQINPSLVYCSLSGYGQNTSISPLAGHDLNYMAYSGVLDQLTDAADRPIKPNIALADLVGGIAASEAILAGLVQKARTGEGCYLDVSLTESVMALMGLHAAHHSATSEEHGINDHGIAYHIYETKDGRYVTIGAIEEKFWQNFCQAVNREDLLPGHRTKPEPNNPYYLEMATLFKNRTFGEWAEFAVKVDCCLAPVLKTSELASQKFVQERGFIEHKWGMNYVATHYMPGRSFLSGTSPYPKLGEDN</sequence>